<dbReference type="SUPFAM" id="SSF158682">
    <property type="entry name" value="TerB-like"/>
    <property type="match status" value="1"/>
</dbReference>
<dbReference type="Gene3D" id="1.10.3680.10">
    <property type="entry name" value="TerB-like"/>
    <property type="match status" value="1"/>
</dbReference>
<dbReference type="InterPro" id="IPR029024">
    <property type="entry name" value="TerB-like"/>
</dbReference>
<dbReference type="Pfam" id="PF05099">
    <property type="entry name" value="TerB"/>
    <property type="match status" value="1"/>
</dbReference>
<protein>
    <recommendedName>
        <fullName evidence="1">Co-chaperone DjlA N-terminal domain-containing protein</fullName>
    </recommendedName>
</protein>
<gene>
    <name evidence="2" type="ORF">LCGC14_1390180</name>
</gene>
<sequence length="153" mass="17411">MIAKLKEIFASTLGDSTDQVFANTEQTKLLASVALMIEIIAADNEQHDNEKSMLRQILAKQFDVKDEAANDLIARAEKAQGEATDFFYFTADINENFNEQEKIELIESLWKIAWADHEIQDIEQHIIRKLASLLYVSHKDFIATKLRVVGEPS</sequence>
<reference evidence="2" key="1">
    <citation type="journal article" date="2015" name="Nature">
        <title>Complex archaea that bridge the gap between prokaryotes and eukaryotes.</title>
        <authorList>
            <person name="Spang A."/>
            <person name="Saw J.H."/>
            <person name="Jorgensen S.L."/>
            <person name="Zaremba-Niedzwiedzka K."/>
            <person name="Martijn J."/>
            <person name="Lind A.E."/>
            <person name="van Eijk R."/>
            <person name="Schleper C."/>
            <person name="Guy L."/>
            <person name="Ettema T.J."/>
        </authorList>
    </citation>
    <scope>NUCLEOTIDE SEQUENCE</scope>
</reference>
<comment type="caution">
    <text evidence="2">The sequence shown here is derived from an EMBL/GenBank/DDBJ whole genome shotgun (WGS) entry which is preliminary data.</text>
</comment>
<dbReference type="AlphaFoldDB" id="A0A0F9MFT4"/>
<name>A0A0F9MFT4_9ZZZZ</name>
<dbReference type="CDD" id="cd07313">
    <property type="entry name" value="terB_like_2"/>
    <property type="match status" value="1"/>
</dbReference>
<dbReference type="InterPro" id="IPR007791">
    <property type="entry name" value="DjlA_N"/>
</dbReference>
<dbReference type="EMBL" id="LAZR01008975">
    <property type="protein sequence ID" value="KKM75445.1"/>
    <property type="molecule type" value="Genomic_DNA"/>
</dbReference>
<evidence type="ECO:0000313" key="2">
    <source>
        <dbReference type="EMBL" id="KKM75445.1"/>
    </source>
</evidence>
<feature type="domain" description="Co-chaperone DjlA N-terminal" evidence="1">
    <location>
        <begin position="30"/>
        <end position="145"/>
    </location>
</feature>
<accession>A0A0F9MFT4</accession>
<organism evidence="2">
    <name type="scientific">marine sediment metagenome</name>
    <dbReference type="NCBI Taxonomy" id="412755"/>
    <lineage>
        <taxon>unclassified sequences</taxon>
        <taxon>metagenomes</taxon>
        <taxon>ecological metagenomes</taxon>
    </lineage>
</organism>
<evidence type="ECO:0000259" key="1">
    <source>
        <dbReference type="Pfam" id="PF05099"/>
    </source>
</evidence>
<proteinExistence type="predicted"/>